<gene>
    <name evidence="2" type="ORF">PAC_01895</name>
</gene>
<feature type="compositionally biased region" description="Basic and acidic residues" evidence="1">
    <location>
        <begin position="417"/>
        <end position="435"/>
    </location>
</feature>
<feature type="region of interest" description="Disordered" evidence="1">
    <location>
        <begin position="213"/>
        <end position="235"/>
    </location>
</feature>
<feature type="region of interest" description="Disordered" evidence="1">
    <location>
        <begin position="626"/>
        <end position="668"/>
    </location>
</feature>
<dbReference type="Proteomes" id="UP000184330">
    <property type="component" value="Unassembled WGS sequence"/>
</dbReference>
<feature type="region of interest" description="Disordered" evidence="1">
    <location>
        <begin position="408"/>
        <end position="435"/>
    </location>
</feature>
<name>A0A1L7WGY3_9HELO</name>
<reference evidence="2 3" key="1">
    <citation type="submission" date="2016-03" db="EMBL/GenBank/DDBJ databases">
        <authorList>
            <person name="Ploux O."/>
        </authorList>
    </citation>
    <scope>NUCLEOTIDE SEQUENCE [LARGE SCALE GENOMIC DNA]</scope>
    <source>
        <strain evidence="2 3">UAMH 11012</strain>
    </source>
</reference>
<protein>
    <submittedName>
        <fullName evidence="2">Uncharacterized protein</fullName>
    </submittedName>
</protein>
<feature type="region of interest" description="Disordered" evidence="1">
    <location>
        <begin position="564"/>
        <end position="610"/>
    </location>
</feature>
<sequence>MNAPSQPEQGDWDEDSKFAFLKTSENCLLTRSTECRAFIVRTLDWVPRNYNYQDGLKFYAQRAGDPIWRREWTFGNWGVGRVDPVRWLSPVARGHLPTVETCIPASPSNDGIGNSDASALAPEGAAVENSRTATALNSASIVPGPVAPVAEEQTIHYALESTTRSEMSWDIERRKSRDPHFGTGGRITSMKFVNPPSKDENFSDITKALAEETLKDDADSNPNAKPKTQEQNAEERVPFVRPFWAALRRRLQKLFHSNAADIHSHEEAEATHPDGGCRRNVQRFWAHAKIEIEDLQIEGKSLSGTWRQKLFFRSRDRSTTRDLEVGIWGPESTEYLAVDLAISLHSGEHDSSVGSVEDWHLAQSHPATDGSQNGMFEAQKMEYFAEGTEERPLLPKEEEDLFMLPRTRYAPPSNAKTTKESKIAKKNTKSERTHSKKDLVFPYSPTVSNSNASFSERDGGGSTRPQTTHTAKVPEIKCYPPDSSKRPAMSELALVFNQEQFALSGIRARNAIVYWQLIDFNKSADQETCLETKITAPVSQSFPKIANRPPIPSLAFDHKILKGSTRKTSNPTSFESMGCIGSRPVAGSAPPREGKEVNDSTPPGPQGQVPRTVVVTVSCGVTPDRRSRPVVSVVRPPDFDDLSDAIPPTSPRCAPRSTAAVQSSHPKPMDDLVSPSAGLDDAIASGSQQIGLRDVAAAASNELVRNGSVNSMAKPLSPKEFDETYDIPHVGLLPNEPMDEEKEKDSPISLVIPVSPDSDDMPESRQSDSTHANAGLQGDSHRTLLVSEPKLGRGISGLFSRLSVAESAPAKHSQF</sequence>
<evidence type="ECO:0000313" key="3">
    <source>
        <dbReference type="Proteomes" id="UP000184330"/>
    </source>
</evidence>
<feature type="compositionally biased region" description="Polar residues" evidence="1">
    <location>
        <begin position="566"/>
        <end position="575"/>
    </location>
</feature>
<evidence type="ECO:0000313" key="2">
    <source>
        <dbReference type="EMBL" id="CZR52018.1"/>
    </source>
</evidence>
<feature type="region of interest" description="Disordered" evidence="1">
    <location>
        <begin position="174"/>
        <end position="201"/>
    </location>
</feature>
<dbReference type="AlphaFoldDB" id="A0A1L7WGY3"/>
<feature type="region of interest" description="Disordered" evidence="1">
    <location>
        <begin position="732"/>
        <end position="787"/>
    </location>
</feature>
<organism evidence="2 3">
    <name type="scientific">Phialocephala subalpina</name>
    <dbReference type="NCBI Taxonomy" id="576137"/>
    <lineage>
        <taxon>Eukaryota</taxon>
        <taxon>Fungi</taxon>
        <taxon>Dikarya</taxon>
        <taxon>Ascomycota</taxon>
        <taxon>Pezizomycotina</taxon>
        <taxon>Leotiomycetes</taxon>
        <taxon>Helotiales</taxon>
        <taxon>Mollisiaceae</taxon>
        <taxon>Phialocephala</taxon>
        <taxon>Phialocephala fortinii species complex</taxon>
    </lineage>
</organism>
<accession>A0A1L7WGY3</accession>
<evidence type="ECO:0000256" key="1">
    <source>
        <dbReference type="SAM" id="MobiDB-lite"/>
    </source>
</evidence>
<feature type="region of interest" description="Disordered" evidence="1">
    <location>
        <begin position="447"/>
        <end position="469"/>
    </location>
</feature>
<dbReference type="EMBL" id="FJOG01000002">
    <property type="protein sequence ID" value="CZR52018.1"/>
    <property type="molecule type" value="Genomic_DNA"/>
</dbReference>
<keyword evidence="3" id="KW-1185">Reference proteome</keyword>
<proteinExistence type="predicted"/>